<protein>
    <submittedName>
        <fullName evidence="1">Uncharacterized protein</fullName>
    </submittedName>
</protein>
<dbReference type="EMBL" id="AE015451">
    <property type="protein sequence ID" value="AMM02776.1"/>
    <property type="molecule type" value="Genomic_DNA"/>
</dbReference>
<sequence length="60" mass="6579">MRCLQPGFQRGDEGARLSLAAKTDHMLIELDLPRAGGVSARRTYDNFHRCIPPGRGAAQV</sequence>
<organism evidence="1 2">
    <name type="scientific">Pseudomonas putida (strain ATCC 47054 / DSM 6125 / CFBP 8728 / NCIMB 11950 / KT2440)</name>
    <dbReference type="NCBI Taxonomy" id="160488"/>
    <lineage>
        <taxon>Bacteria</taxon>
        <taxon>Pseudomonadati</taxon>
        <taxon>Pseudomonadota</taxon>
        <taxon>Gammaproteobacteria</taxon>
        <taxon>Pseudomonadales</taxon>
        <taxon>Pseudomonadaceae</taxon>
        <taxon>Pseudomonas</taxon>
    </lineage>
</organism>
<reference evidence="1 2" key="1">
    <citation type="journal article" date="2002" name="Environ. Microbiol.">
        <title>Complete genome sequence and comparative analysis of the metabolically versatile Pseudomonas putida KT2440.</title>
        <authorList>
            <person name="Nelson K.E."/>
            <person name="Weinel C."/>
            <person name="Paulsen I.T."/>
            <person name="Dodson R.J."/>
            <person name="Hilbert H."/>
            <person name="Martins dos Santos V.A."/>
            <person name="Fouts D.E."/>
            <person name="Gill S.R."/>
            <person name="Pop M."/>
            <person name="Holmes M."/>
            <person name="Brinkac L."/>
            <person name="Beanan M."/>
            <person name="DeBoy R.T."/>
            <person name="Daugherty S."/>
            <person name="Kolonay J."/>
            <person name="Madupu R."/>
            <person name="Nelson W."/>
            <person name="White O."/>
            <person name="Peterson J."/>
            <person name="Khouri H."/>
            <person name="Hance I."/>
            <person name="Chris Lee P."/>
            <person name="Holtzapple E."/>
            <person name="Scanlan D."/>
            <person name="Tran K."/>
            <person name="Moazzez A."/>
            <person name="Utterback T."/>
            <person name="Rizzo M."/>
            <person name="Lee K."/>
            <person name="Kosack D."/>
            <person name="Moestl D."/>
            <person name="Wedler H."/>
            <person name="Lauber J."/>
            <person name="Stjepandic D."/>
            <person name="Hoheisel J."/>
            <person name="Straetz M."/>
            <person name="Heim S."/>
            <person name="Kiewitz C."/>
            <person name="Eisen J.A."/>
            <person name="Timmis K.N."/>
            <person name="Dusterhoft A."/>
            <person name="Tummler B."/>
            <person name="Fraser C.M."/>
        </authorList>
    </citation>
    <scope>NUCLEOTIDE SEQUENCE [LARGE SCALE GENOMIC DNA]</scope>
    <source>
        <strain evidence="2">ATCC 47054 / DSM 6125 / CFBP 8728 / NCIMB 11950 / KT2440</strain>
    </source>
</reference>
<dbReference type="AlphaFoldDB" id="A0A140FVZ3"/>
<evidence type="ECO:0000313" key="1">
    <source>
        <dbReference type="EMBL" id="AMM02776.1"/>
    </source>
</evidence>
<dbReference type="STRING" id="160488.PP_5446"/>
<gene>
    <name evidence="1" type="ordered locus">PP_5446</name>
</gene>
<evidence type="ECO:0000313" key="2">
    <source>
        <dbReference type="Proteomes" id="UP000000556"/>
    </source>
</evidence>
<reference evidence="1 2" key="2">
    <citation type="journal article" date="2016" name="Environ. Microbiol.">
        <title>The revisited genome of Pseudomonas putida KT2440 enlightens its value as a robust metabolic chassis.</title>
        <authorList>
            <person name="Belda E."/>
            <person name="van Heck R.G."/>
            <person name="Lopez-Sanchez M.J."/>
            <person name="Cruveiller S."/>
            <person name="Barbe V."/>
            <person name="Fraser C."/>
            <person name="Klenk H.P."/>
            <person name="Petersen J."/>
            <person name="Morgat A."/>
            <person name="Nikel P.I."/>
            <person name="Vallenet D."/>
            <person name="Rouy Z."/>
            <person name="Sekowska A."/>
            <person name="Martins Dos Santos V.A."/>
            <person name="de Lorenzo V."/>
            <person name="Danchin A."/>
            <person name="Medigue C."/>
        </authorList>
    </citation>
    <scope>NUCLEOTIDE SEQUENCE [LARGE SCALE GENOMIC DNA]</scope>
    <source>
        <strain evidence="2">ATCC 47054 / DSM 6125 / CFBP 8728 / NCIMB 11950 / KT2440</strain>
    </source>
</reference>
<name>A0A140FVZ3_PSEPK</name>
<dbReference type="BioCyc" id="PPUT160488:G1G01-640-MONOMER"/>
<accession>A0A140FVZ3</accession>
<keyword evidence="2" id="KW-1185">Reference proteome</keyword>
<dbReference type="KEGG" id="ppu:PP_5446"/>
<proteinExistence type="predicted"/>
<dbReference type="Proteomes" id="UP000000556">
    <property type="component" value="Chromosome"/>
</dbReference>